<evidence type="ECO:0000313" key="4">
    <source>
        <dbReference type="EMBL" id="MBK1818408.1"/>
    </source>
</evidence>
<sequence length="719" mass="70371">MKPNKNLFKRVSSSTLVSSLAVISVAGMPLVRAANNIWSDSGTTDWNTATNWSLGRVPEKATFGDEVVINTNTGSIATISADISLTPSGIIVGNGASTNGRLDQTAGIAATGGGNWMKIGHNGGTGVYNLANTAATGGTLTGYGQGTGSMTVNGHLRVGGGDNGSGGNGTANINTSGTLAVTSEFHVGTNSSTGVFNLDSGTVNIGNATVIGNGSAGGNLVTGTLNMSGGTLNKATGNQFRIGQSAGNGFLNISGGTLNNNGTSEFQIGDGAGSHGTVTLSASGAINTNSWLSIGRSTGTGVLNVNGGTLTKTNGGTAFIVGDGSTGTLNQTAGAIATNGEFWIGSGTSNGNYNMSGGTLSADSWFVVGRNANGVGKLTMTGGTITKAGSGDFVVGGDSTSNGTVLLSGGLINVTGGITNIGKNNTATGTLTISGTGDFRTSRLVVGVGTGTGTVNLNGGTIRTTELSGAAGTATANFNGGVLQATGDSATFIAGFDTAEILSGGAKIDTQNFTLTASQSFTGSGSFTKSGSGTLALTGNSSTYTGATAVTAGTLLVNGSLASSNVTVSSDAKIGGSEGTVGGLVVNSGAIVAPGNSIGKLTAASATISGTLQVEYDGTGTGTVDLLAVLGSLDITNATLDLSQLGEAANDGAYVFASYGSLVGAAFAGITGIIPSGYHIDYAYNNGVNTNNIALVIPEPATALLGGLGLFALLRRRRN</sequence>
<reference evidence="4" key="1">
    <citation type="submission" date="2021-01" db="EMBL/GenBank/DDBJ databases">
        <title>Modified the classification status of verrucomicrobia.</title>
        <authorList>
            <person name="Feng X."/>
        </authorList>
    </citation>
    <scope>NUCLEOTIDE SEQUENCE</scope>
    <source>
        <strain evidence="4">JCM 18052</strain>
    </source>
</reference>
<evidence type="ECO:0000256" key="1">
    <source>
        <dbReference type="ARBA" id="ARBA00022729"/>
    </source>
</evidence>
<keyword evidence="2" id="KW-0472">Membrane</keyword>
<accession>A0A934VCJ5</accession>
<keyword evidence="5" id="KW-1185">Reference proteome</keyword>
<dbReference type="RefSeq" id="WP_200353355.1">
    <property type="nucleotide sequence ID" value="NZ_BAABHZ010000002.1"/>
</dbReference>
<gene>
    <name evidence="4" type="ORF">JIN84_22505</name>
</gene>
<feature type="signal peptide" evidence="3">
    <location>
        <begin position="1"/>
        <end position="33"/>
    </location>
</feature>
<dbReference type="InterPro" id="IPR011050">
    <property type="entry name" value="Pectin_lyase_fold/virulence"/>
</dbReference>
<comment type="caution">
    <text evidence="4">The sequence shown here is derived from an EMBL/GenBank/DDBJ whole genome shotgun (WGS) entry which is preliminary data.</text>
</comment>
<evidence type="ECO:0000313" key="5">
    <source>
        <dbReference type="Proteomes" id="UP000600139"/>
    </source>
</evidence>
<protein>
    <submittedName>
        <fullName evidence="4">Autotransporter-associated beta strand repeat-containing protein</fullName>
    </submittedName>
</protein>
<feature type="chain" id="PRO_5037550519" evidence="3">
    <location>
        <begin position="34"/>
        <end position="719"/>
    </location>
</feature>
<organism evidence="4 5">
    <name type="scientific">Luteolibacter yonseiensis</name>
    <dbReference type="NCBI Taxonomy" id="1144680"/>
    <lineage>
        <taxon>Bacteria</taxon>
        <taxon>Pseudomonadati</taxon>
        <taxon>Verrucomicrobiota</taxon>
        <taxon>Verrucomicrobiia</taxon>
        <taxon>Verrucomicrobiales</taxon>
        <taxon>Verrucomicrobiaceae</taxon>
        <taxon>Luteolibacter</taxon>
    </lineage>
</organism>
<dbReference type="InterPro" id="IPR013425">
    <property type="entry name" value="Autotrns_rpt"/>
</dbReference>
<proteinExistence type="predicted"/>
<name>A0A934VCJ5_9BACT</name>
<dbReference type="Proteomes" id="UP000600139">
    <property type="component" value="Unassembled WGS sequence"/>
</dbReference>
<dbReference type="Pfam" id="PF12951">
    <property type="entry name" value="PATR"/>
    <property type="match status" value="1"/>
</dbReference>
<evidence type="ECO:0000256" key="2">
    <source>
        <dbReference type="SAM" id="Phobius"/>
    </source>
</evidence>
<keyword evidence="2" id="KW-1133">Transmembrane helix</keyword>
<keyword evidence="1 3" id="KW-0732">Signal</keyword>
<dbReference type="EMBL" id="JAENIK010000013">
    <property type="protein sequence ID" value="MBK1818408.1"/>
    <property type="molecule type" value="Genomic_DNA"/>
</dbReference>
<feature type="transmembrane region" description="Helical" evidence="2">
    <location>
        <begin position="693"/>
        <end position="714"/>
    </location>
</feature>
<dbReference type="NCBIfam" id="TIGR02601">
    <property type="entry name" value="autotrns_rpt"/>
    <property type="match status" value="1"/>
</dbReference>
<evidence type="ECO:0000256" key="3">
    <source>
        <dbReference type="SAM" id="SignalP"/>
    </source>
</evidence>
<dbReference type="AlphaFoldDB" id="A0A934VCJ5"/>
<keyword evidence="2" id="KW-0812">Transmembrane</keyword>
<dbReference type="SUPFAM" id="SSF51126">
    <property type="entry name" value="Pectin lyase-like"/>
    <property type="match status" value="1"/>
</dbReference>